<comment type="similarity">
    <text evidence="1">Belongs to the TUB family.</text>
</comment>
<gene>
    <name evidence="3" type="ORF">L195_g036516</name>
</gene>
<evidence type="ECO:0000313" key="4">
    <source>
        <dbReference type="Proteomes" id="UP000236291"/>
    </source>
</evidence>
<dbReference type="STRING" id="57577.A0A2K3LPQ3"/>
<dbReference type="PANTHER" id="PTHR16517:SF104">
    <property type="entry name" value="TUBBY-LIKE F-BOX PROTEIN 6"/>
    <property type="match status" value="1"/>
</dbReference>
<feature type="non-terminal residue" evidence="3">
    <location>
        <position position="1"/>
    </location>
</feature>
<feature type="domain" description="Tubby C-terminal" evidence="2">
    <location>
        <begin position="23"/>
        <end position="129"/>
    </location>
</feature>
<reference evidence="3 4" key="2">
    <citation type="journal article" date="2017" name="Front. Plant Sci.">
        <title>Gene Classification and Mining of Molecular Markers Useful in Red Clover (Trifolium pratense) Breeding.</title>
        <authorList>
            <person name="Istvanek J."/>
            <person name="Dluhosova J."/>
            <person name="Dluhos P."/>
            <person name="Patkova L."/>
            <person name="Nedelnik J."/>
            <person name="Repkova J."/>
        </authorList>
    </citation>
    <scope>NUCLEOTIDE SEQUENCE [LARGE SCALE GENOMIC DNA]</scope>
    <source>
        <strain evidence="4">cv. Tatra</strain>
        <tissue evidence="3">Young leaves</tissue>
    </source>
</reference>
<dbReference type="Pfam" id="PF01167">
    <property type="entry name" value="Tub"/>
    <property type="match status" value="1"/>
</dbReference>
<dbReference type="Gene3D" id="3.20.90.10">
    <property type="entry name" value="Tubby Protein, Chain A"/>
    <property type="match status" value="1"/>
</dbReference>
<dbReference type="InterPro" id="IPR000007">
    <property type="entry name" value="Tubby_C"/>
</dbReference>
<dbReference type="EMBL" id="ASHM01038094">
    <property type="protein sequence ID" value="PNX80514.1"/>
    <property type="molecule type" value="Genomic_DNA"/>
</dbReference>
<name>A0A2K3LPQ3_TRIPR</name>
<dbReference type="Proteomes" id="UP000236291">
    <property type="component" value="Unassembled WGS sequence"/>
</dbReference>
<evidence type="ECO:0000259" key="2">
    <source>
        <dbReference type="Pfam" id="PF01167"/>
    </source>
</evidence>
<protein>
    <submittedName>
        <fullName evidence="3">Tubby-like F-box protein 5-like</fullName>
    </submittedName>
</protein>
<sequence length="167" mass="18506">ETLAFIKLSQIQQLPASFSSKIHAHCALNGDKSKLLLHAKKIRRATCTEFIISLVAKDFSKTKNTYIGKIRTNFIGTKSKIYERHPAHSSPLPSSHKIATISYRFFVLHSPSSRQIECTMHLIPTSSIKEAGNSKGCSCYQKLLRIPLVLPKASEDTVATLSAVLLL</sequence>
<dbReference type="SUPFAM" id="SSF54518">
    <property type="entry name" value="Tubby C-terminal domain-like"/>
    <property type="match status" value="1"/>
</dbReference>
<organism evidence="3 4">
    <name type="scientific">Trifolium pratense</name>
    <name type="common">Red clover</name>
    <dbReference type="NCBI Taxonomy" id="57577"/>
    <lineage>
        <taxon>Eukaryota</taxon>
        <taxon>Viridiplantae</taxon>
        <taxon>Streptophyta</taxon>
        <taxon>Embryophyta</taxon>
        <taxon>Tracheophyta</taxon>
        <taxon>Spermatophyta</taxon>
        <taxon>Magnoliopsida</taxon>
        <taxon>eudicotyledons</taxon>
        <taxon>Gunneridae</taxon>
        <taxon>Pentapetalae</taxon>
        <taxon>rosids</taxon>
        <taxon>fabids</taxon>
        <taxon>Fabales</taxon>
        <taxon>Fabaceae</taxon>
        <taxon>Papilionoideae</taxon>
        <taxon>50 kb inversion clade</taxon>
        <taxon>NPAAA clade</taxon>
        <taxon>Hologalegina</taxon>
        <taxon>IRL clade</taxon>
        <taxon>Trifolieae</taxon>
        <taxon>Trifolium</taxon>
    </lineage>
</organism>
<accession>A0A2K3LPQ3</accession>
<reference evidence="3 4" key="1">
    <citation type="journal article" date="2014" name="Am. J. Bot.">
        <title>Genome assembly and annotation for red clover (Trifolium pratense; Fabaceae).</title>
        <authorList>
            <person name="Istvanek J."/>
            <person name="Jaros M."/>
            <person name="Krenek A."/>
            <person name="Repkova J."/>
        </authorList>
    </citation>
    <scope>NUCLEOTIDE SEQUENCE [LARGE SCALE GENOMIC DNA]</scope>
    <source>
        <strain evidence="4">cv. Tatra</strain>
        <tissue evidence="3">Young leaves</tissue>
    </source>
</reference>
<evidence type="ECO:0000313" key="3">
    <source>
        <dbReference type="EMBL" id="PNX80514.1"/>
    </source>
</evidence>
<dbReference type="PANTHER" id="PTHR16517">
    <property type="entry name" value="TUBBY-RELATED"/>
    <property type="match status" value="1"/>
</dbReference>
<dbReference type="AlphaFoldDB" id="A0A2K3LPQ3"/>
<dbReference type="InterPro" id="IPR025659">
    <property type="entry name" value="Tubby-like_C"/>
</dbReference>
<comment type="caution">
    <text evidence="3">The sequence shown here is derived from an EMBL/GenBank/DDBJ whole genome shotgun (WGS) entry which is preliminary data.</text>
</comment>
<evidence type="ECO:0000256" key="1">
    <source>
        <dbReference type="ARBA" id="ARBA00007129"/>
    </source>
</evidence>
<proteinExistence type="inferred from homology"/>
<dbReference type="PRINTS" id="PR01573">
    <property type="entry name" value="SUPERTUBBY"/>
</dbReference>